<evidence type="ECO:0000256" key="2">
    <source>
        <dbReference type="ARBA" id="ARBA00022475"/>
    </source>
</evidence>
<feature type="transmembrane region" description="Helical" evidence="6">
    <location>
        <begin position="91"/>
        <end position="112"/>
    </location>
</feature>
<name>A0A1C5GKS2_9ACTN</name>
<evidence type="ECO:0000256" key="5">
    <source>
        <dbReference type="ARBA" id="ARBA00023136"/>
    </source>
</evidence>
<protein>
    <submittedName>
        <fullName evidence="7">Uncharacterized membrane protein YbhN, UPF0104 family</fullName>
    </submittedName>
</protein>
<evidence type="ECO:0000313" key="7">
    <source>
        <dbReference type="EMBL" id="SCG34404.1"/>
    </source>
</evidence>
<feature type="transmembrane region" description="Helical" evidence="6">
    <location>
        <begin position="175"/>
        <end position="193"/>
    </location>
</feature>
<feature type="transmembrane region" description="Helical" evidence="6">
    <location>
        <begin position="332"/>
        <end position="349"/>
    </location>
</feature>
<keyword evidence="4 6" id="KW-1133">Transmembrane helix</keyword>
<keyword evidence="8" id="KW-1185">Reference proteome</keyword>
<reference evidence="8" key="1">
    <citation type="submission" date="2016-06" db="EMBL/GenBank/DDBJ databases">
        <authorList>
            <person name="Varghese N."/>
            <person name="Submissions Spin"/>
        </authorList>
    </citation>
    <scope>NUCLEOTIDE SEQUENCE [LARGE SCALE GENOMIC DNA]</scope>
    <source>
        <strain evidence="8">DSM 45647</strain>
    </source>
</reference>
<keyword evidence="2" id="KW-1003">Cell membrane</keyword>
<evidence type="ECO:0000256" key="6">
    <source>
        <dbReference type="SAM" id="Phobius"/>
    </source>
</evidence>
<proteinExistence type="predicted"/>
<feature type="transmembrane region" description="Helical" evidence="6">
    <location>
        <begin position="250"/>
        <end position="272"/>
    </location>
</feature>
<comment type="subcellular location">
    <subcellularLocation>
        <location evidence="1">Cell membrane</location>
        <topology evidence="1">Multi-pass membrane protein</topology>
    </subcellularLocation>
</comment>
<dbReference type="PANTHER" id="PTHR40277">
    <property type="entry name" value="BLL5419 PROTEIN"/>
    <property type="match status" value="1"/>
</dbReference>
<dbReference type="GO" id="GO:0005886">
    <property type="term" value="C:plasma membrane"/>
    <property type="evidence" value="ECO:0007669"/>
    <property type="project" value="UniProtKB-SubCell"/>
</dbReference>
<dbReference type="AlphaFoldDB" id="A0A1C5GKS2"/>
<dbReference type="InterPro" id="IPR022791">
    <property type="entry name" value="L-PG_synthase/AglD"/>
</dbReference>
<dbReference type="PANTHER" id="PTHR40277:SF1">
    <property type="entry name" value="BLL5419 PROTEIN"/>
    <property type="match status" value="1"/>
</dbReference>
<organism evidence="7 8">
    <name type="scientific">Micromonospora humi</name>
    <dbReference type="NCBI Taxonomy" id="745366"/>
    <lineage>
        <taxon>Bacteria</taxon>
        <taxon>Bacillati</taxon>
        <taxon>Actinomycetota</taxon>
        <taxon>Actinomycetes</taxon>
        <taxon>Micromonosporales</taxon>
        <taxon>Micromonosporaceae</taxon>
        <taxon>Micromonospora</taxon>
    </lineage>
</organism>
<feature type="transmembrane region" description="Helical" evidence="6">
    <location>
        <begin position="284"/>
        <end position="303"/>
    </location>
</feature>
<keyword evidence="3 6" id="KW-0812">Transmembrane</keyword>
<accession>A0A1C5GKS2</accession>
<feature type="transmembrane region" description="Helical" evidence="6">
    <location>
        <begin position="60"/>
        <end position="79"/>
    </location>
</feature>
<evidence type="ECO:0000256" key="4">
    <source>
        <dbReference type="ARBA" id="ARBA00022989"/>
    </source>
</evidence>
<evidence type="ECO:0000256" key="1">
    <source>
        <dbReference type="ARBA" id="ARBA00004651"/>
    </source>
</evidence>
<evidence type="ECO:0000256" key="3">
    <source>
        <dbReference type="ARBA" id="ARBA00022692"/>
    </source>
</evidence>
<sequence>MSHVAVAVSVPARPVPTAVVPVVPPGPLPVAVVPPVGPPPAVGPAPTPVRPRPARRGRAWVRPAAGLAVLAALVAYVGTGPFLAGLRLIDVPALAAALGIGVITTVCCAWRWSLVAGGLGVRLPMRAAVAHCYRAIFLNSTLPGGVLGDVHRAVRHGRDAGDLARGVRAVVWERTAGQVVQLVIAVAVLAAFPSPVRPYLPALAVVFAVAAVALVLAARAVPRSGASRLARAARTAVADVRSGLLARRTWAGVVIASAVVFAGHLATFMVAARTAGADAPMSRLLPLTLLALLAMALPLNVGGFGPREGVAAWAFAAAGLTAAQGVATGTVYGALVLVASLPGAVVLLARRLPRREPGNCR</sequence>
<gene>
    <name evidence="7" type="ORF">GA0070213_101221</name>
</gene>
<evidence type="ECO:0000313" key="8">
    <source>
        <dbReference type="Proteomes" id="UP000199360"/>
    </source>
</evidence>
<dbReference type="Pfam" id="PF03706">
    <property type="entry name" value="LPG_synthase_TM"/>
    <property type="match status" value="1"/>
</dbReference>
<dbReference type="Proteomes" id="UP000199360">
    <property type="component" value="Unassembled WGS sequence"/>
</dbReference>
<dbReference type="EMBL" id="FMDM01000001">
    <property type="protein sequence ID" value="SCG34404.1"/>
    <property type="molecule type" value="Genomic_DNA"/>
</dbReference>
<feature type="transmembrane region" description="Helical" evidence="6">
    <location>
        <begin position="199"/>
        <end position="221"/>
    </location>
</feature>
<keyword evidence="5 6" id="KW-0472">Membrane</keyword>
<dbReference type="STRING" id="745366.GA0070213_101221"/>